<evidence type="ECO:0000256" key="1">
    <source>
        <dbReference type="SAM" id="Coils"/>
    </source>
</evidence>
<reference evidence="2 3" key="1">
    <citation type="submission" date="2015-03" db="EMBL/GenBank/DDBJ databases">
        <title>RNA-seq based gene annotation and comparative genomics of four Zymoseptoria species reveal species-specific pathogenicity related genes and transposable element activity.</title>
        <authorList>
            <person name="Grandaubert J."/>
            <person name="Bhattacharyya A."/>
            <person name="Stukenbrock E.H."/>
        </authorList>
    </citation>
    <scope>NUCLEOTIDE SEQUENCE [LARGE SCALE GENOMIC DNA]</scope>
    <source>
        <strain evidence="2 3">Zb18110</strain>
    </source>
</reference>
<feature type="coiled-coil region" evidence="1">
    <location>
        <begin position="72"/>
        <end position="99"/>
    </location>
</feature>
<proteinExistence type="predicted"/>
<dbReference type="Proteomes" id="UP000033647">
    <property type="component" value="Unassembled WGS sequence"/>
</dbReference>
<sequence>MATALKEAHLMTIAELDEAISKLTSELEPHRATWKREMQDLQEQEKPNELEISHWRNVRSSDELRERCGISHAKASKQLQIARAEVEELEKKREVLSSENEGFMTLDTYLKGLKRGRDRKDGLRE</sequence>
<dbReference type="AlphaFoldDB" id="A0A0F4G8X5"/>
<comment type="caution">
    <text evidence="2">The sequence shown here is derived from an EMBL/GenBank/DDBJ whole genome shotgun (WGS) entry which is preliminary data.</text>
</comment>
<dbReference type="EMBL" id="LAFY01004276">
    <property type="protein sequence ID" value="KJX93437.1"/>
    <property type="molecule type" value="Genomic_DNA"/>
</dbReference>
<gene>
    <name evidence="2" type="ORF">TI39_contig4317g00001</name>
</gene>
<evidence type="ECO:0000313" key="3">
    <source>
        <dbReference type="Proteomes" id="UP000033647"/>
    </source>
</evidence>
<accession>A0A0F4G8X5</accession>
<protein>
    <submittedName>
        <fullName evidence="2">Uncharacterized protein</fullName>
    </submittedName>
</protein>
<organism evidence="2 3">
    <name type="scientific">Zymoseptoria brevis</name>
    <dbReference type="NCBI Taxonomy" id="1047168"/>
    <lineage>
        <taxon>Eukaryota</taxon>
        <taxon>Fungi</taxon>
        <taxon>Dikarya</taxon>
        <taxon>Ascomycota</taxon>
        <taxon>Pezizomycotina</taxon>
        <taxon>Dothideomycetes</taxon>
        <taxon>Dothideomycetidae</taxon>
        <taxon>Mycosphaerellales</taxon>
        <taxon>Mycosphaerellaceae</taxon>
        <taxon>Zymoseptoria</taxon>
    </lineage>
</organism>
<keyword evidence="3" id="KW-1185">Reference proteome</keyword>
<keyword evidence="1" id="KW-0175">Coiled coil</keyword>
<evidence type="ECO:0000313" key="2">
    <source>
        <dbReference type="EMBL" id="KJX93437.1"/>
    </source>
</evidence>
<name>A0A0F4G8X5_9PEZI</name>